<dbReference type="PANTHER" id="PTHR39179:SF3">
    <property type="entry name" value="COTS-RELATED PROTEIN"/>
    <property type="match status" value="1"/>
</dbReference>
<evidence type="ECO:0000313" key="2">
    <source>
        <dbReference type="EMBL" id="TCN24578.1"/>
    </source>
</evidence>
<name>A0A4R2BCD2_9BACI</name>
<comment type="caution">
    <text evidence="2">The sequence shown here is derived from an EMBL/GenBank/DDBJ whole genome shotgun (WGS) entry which is preliminary data.</text>
</comment>
<dbReference type="EMBL" id="SLVV01000007">
    <property type="protein sequence ID" value="TCN24578.1"/>
    <property type="molecule type" value="Genomic_DNA"/>
</dbReference>
<dbReference type="Proteomes" id="UP000295689">
    <property type="component" value="Unassembled WGS sequence"/>
</dbReference>
<dbReference type="InterPro" id="IPR011009">
    <property type="entry name" value="Kinase-like_dom_sf"/>
</dbReference>
<proteinExistence type="predicted"/>
<dbReference type="SUPFAM" id="SSF56112">
    <property type="entry name" value="Protein kinase-like (PK-like)"/>
    <property type="match status" value="1"/>
</dbReference>
<organism evidence="2 3">
    <name type="scientific">Mesobacillus foraminis</name>
    <dbReference type="NCBI Taxonomy" id="279826"/>
    <lineage>
        <taxon>Bacteria</taxon>
        <taxon>Bacillati</taxon>
        <taxon>Bacillota</taxon>
        <taxon>Bacilli</taxon>
        <taxon>Bacillales</taxon>
        <taxon>Bacillaceae</taxon>
        <taxon>Mesobacillus</taxon>
    </lineage>
</organism>
<dbReference type="InterPro" id="IPR002575">
    <property type="entry name" value="Aminoglycoside_PTrfase"/>
</dbReference>
<dbReference type="InterPro" id="IPR047175">
    <property type="entry name" value="CotS-like"/>
</dbReference>
<evidence type="ECO:0000313" key="3">
    <source>
        <dbReference type="Proteomes" id="UP000295689"/>
    </source>
</evidence>
<dbReference type="RefSeq" id="WP_132007475.1">
    <property type="nucleotide sequence ID" value="NZ_JABUHM010000005.1"/>
</dbReference>
<dbReference type="Gene3D" id="3.90.1200.10">
    <property type="match status" value="1"/>
</dbReference>
<reference evidence="2 3" key="1">
    <citation type="journal article" date="2015" name="Stand. Genomic Sci.">
        <title>Genomic Encyclopedia of Bacterial and Archaeal Type Strains, Phase III: the genomes of soil and plant-associated and newly described type strains.</title>
        <authorList>
            <person name="Whitman W.B."/>
            <person name="Woyke T."/>
            <person name="Klenk H.P."/>
            <person name="Zhou Y."/>
            <person name="Lilburn T.G."/>
            <person name="Beck B.J."/>
            <person name="De Vos P."/>
            <person name="Vandamme P."/>
            <person name="Eisen J.A."/>
            <person name="Garrity G."/>
            <person name="Hugenholtz P."/>
            <person name="Kyrpides N.C."/>
        </authorList>
    </citation>
    <scope>NUCLEOTIDE SEQUENCE [LARGE SCALE GENOMIC DNA]</scope>
    <source>
        <strain evidence="2 3">CV53</strain>
    </source>
</reference>
<dbReference type="GO" id="GO:0016740">
    <property type="term" value="F:transferase activity"/>
    <property type="evidence" value="ECO:0007669"/>
    <property type="project" value="UniProtKB-KW"/>
</dbReference>
<keyword evidence="2" id="KW-0808">Transferase</keyword>
<feature type="domain" description="Aminoglycoside phosphotransferase" evidence="1">
    <location>
        <begin position="138"/>
        <end position="266"/>
    </location>
</feature>
<accession>A0A4R2BCD2</accession>
<dbReference type="Pfam" id="PF01636">
    <property type="entry name" value="APH"/>
    <property type="match status" value="1"/>
</dbReference>
<dbReference type="GO" id="GO:0042601">
    <property type="term" value="C:endospore-forming forespore"/>
    <property type="evidence" value="ECO:0007669"/>
    <property type="project" value="TreeGrafter"/>
</dbReference>
<gene>
    <name evidence="2" type="ORF">EV146_107283</name>
</gene>
<sequence length="349" mass="41404">MEIQLVKCLTGITECHGLTMKKAMNINFHPGRDDLYFNRLFSYLKSRLPMEIDQITEIRSHVYLVENKQLKCILKAFPTYEELKLQQDFTSSIKKEGFEQTCSFLKFGDFPLCFENRFLGFMEYIQPDLQSFSYLSDREREEGVELLASFHKATEKLVPEFESILFKQDLRRKWEVRAEQFQKNISILHYFIPKSVTEEILEWAKISLKGMTQSTNRQKREHQVILHGDVAHHNYIRAKTGQLYIIDFDLIAIGPVKNDLLQYANRILPFTGWSFDSLEKMKIMGDYLTDPSFLYGLIYPSDIFREWNRNIRAKAYYNPKRTTQLINMTVHQFQERKLFVNKLIDILEP</sequence>
<keyword evidence="3" id="KW-1185">Reference proteome</keyword>
<dbReference type="PANTHER" id="PTHR39179">
    <property type="entry name" value="SPORE COAT PROTEIN I"/>
    <property type="match status" value="1"/>
</dbReference>
<dbReference type="AlphaFoldDB" id="A0A4R2BCD2"/>
<evidence type="ECO:0000259" key="1">
    <source>
        <dbReference type="Pfam" id="PF01636"/>
    </source>
</evidence>
<protein>
    <submittedName>
        <fullName evidence="2">Phosphotransferase family enzyme</fullName>
    </submittedName>
</protein>